<dbReference type="GO" id="GO:0000963">
    <property type="term" value="P:mitochondrial RNA processing"/>
    <property type="evidence" value="ECO:0007669"/>
    <property type="project" value="TreeGrafter"/>
</dbReference>
<dbReference type="SMART" id="SM00952">
    <property type="entry name" value="RAP"/>
    <property type="match status" value="1"/>
</dbReference>
<evidence type="ECO:0000256" key="2">
    <source>
        <dbReference type="ARBA" id="ARBA00023128"/>
    </source>
</evidence>
<protein>
    <recommendedName>
        <fullName evidence="3">RAP domain-containing protein</fullName>
    </recommendedName>
</protein>
<dbReference type="PANTHER" id="PTHR21228:SF72">
    <property type="entry name" value="LD32258P"/>
    <property type="match status" value="1"/>
</dbReference>
<name>A0AAN8WWB5_HALRR</name>
<evidence type="ECO:0000256" key="1">
    <source>
        <dbReference type="ARBA" id="ARBA00004173"/>
    </source>
</evidence>
<dbReference type="AlphaFoldDB" id="A0AAN8WWB5"/>
<dbReference type="GO" id="GO:0044528">
    <property type="term" value="P:regulation of mitochondrial mRNA stability"/>
    <property type="evidence" value="ECO:0007669"/>
    <property type="project" value="InterPro"/>
</dbReference>
<dbReference type="Pfam" id="PF08368">
    <property type="entry name" value="FAST_2"/>
    <property type="match status" value="1"/>
</dbReference>
<evidence type="ECO:0000313" key="4">
    <source>
        <dbReference type="EMBL" id="KAK7068534.1"/>
    </source>
</evidence>
<dbReference type="InterPro" id="IPR010622">
    <property type="entry name" value="FAST_Leu-rich"/>
</dbReference>
<dbReference type="PANTHER" id="PTHR21228">
    <property type="entry name" value="FAST LEU-RICH DOMAIN-CONTAINING"/>
    <property type="match status" value="1"/>
</dbReference>
<dbReference type="GO" id="GO:0035770">
    <property type="term" value="C:ribonucleoprotein granule"/>
    <property type="evidence" value="ECO:0007669"/>
    <property type="project" value="TreeGrafter"/>
</dbReference>
<proteinExistence type="predicted"/>
<dbReference type="Pfam" id="PF08373">
    <property type="entry name" value="RAP"/>
    <property type="match status" value="1"/>
</dbReference>
<dbReference type="GO" id="GO:0005759">
    <property type="term" value="C:mitochondrial matrix"/>
    <property type="evidence" value="ECO:0007669"/>
    <property type="project" value="TreeGrafter"/>
</dbReference>
<dbReference type="InterPro" id="IPR013584">
    <property type="entry name" value="RAP"/>
</dbReference>
<feature type="domain" description="RAP" evidence="3">
    <location>
        <begin position="910"/>
        <end position="970"/>
    </location>
</feature>
<comment type="caution">
    <text evidence="4">The sequence shown here is derived from an EMBL/GenBank/DDBJ whole genome shotgun (WGS) entry which is preliminary data.</text>
</comment>
<evidence type="ECO:0000313" key="5">
    <source>
        <dbReference type="Proteomes" id="UP001381693"/>
    </source>
</evidence>
<reference evidence="4 5" key="1">
    <citation type="submission" date="2023-11" db="EMBL/GenBank/DDBJ databases">
        <title>Halocaridina rubra genome assembly.</title>
        <authorList>
            <person name="Smith C."/>
        </authorList>
    </citation>
    <scope>NUCLEOTIDE SEQUENCE [LARGE SCALE GENOMIC DNA]</scope>
    <source>
        <strain evidence="4">EP-1</strain>
        <tissue evidence="4">Whole</tissue>
    </source>
</reference>
<keyword evidence="2" id="KW-0496">Mitochondrion</keyword>
<dbReference type="InterPro" id="IPR050870">
    <property type="entry name" value="FAST_kinase"/>
</dbReference>
<dbReference type="PROSITE" id="PS51286">
    <property type="entry name" value="RAP"/>
    <property type="match status" value="1"/>
</dbReference>
<dbReference type="GO" id="GO:0003723">
    <property type="term" value="F:RNA binding"/>
    <property type="evidence" value="ECO:0007669"/>
    <property type="project" value="TreeGrafter"/>
</dbReference>
<gene>
    <name evidence="4" type="ORF">SK128_028102</name>
</gene>
<sequence>MQTVSLLPTPRLGLNGTSLTRLRLSGNVPHIRSNQGIIRQVFCPVYGHHTSRNLHFINSMPKPCNLCGYASRFQELRAVRRHASFLTKDFGSDEEDGGVLSDVDYDFDEDGNLISDPLSLNRVKLYPSSDDPVLERLAQAASVQDVFGIVKETGKNLTPEQASQAIVSLWDLQKVYGRYGIDFPNNRNFLLVDFLRTIMEHPTFRQLLCHIESLSGSLDCDAVSCMLLYLHRIGIPDTSPVMKNLILASLEKLEEFNLSALSRLSVYLKSQGLGAYYLYSKIITILAARLGTISKPEDLKLATICLYSAGGLVSEAIFRRYDILLHEFVEKGLLEDVQPKVIIKFIKFLYHRNRSKSPSSLQRKVLLSLMDKTDLFSDMDIAIVNHYLMRNIEPRELFHKIQERAKYLIELNKNTIKRARLMLCVAPYSSFTMRSHIEEFVVELLDEENFYELIPIAFKCLRSIRTSNFKLCNEFWMKALQSAKDELTNASEHYLGIEEAVLRRVYQHYMFFNNNLGGTYRNYKFEKTLSGKFSQILSRRDCFLPHMVAHLASFIIAYDKGLGLPENIMEKIKIASPQFTVSDIMTLSRGIQISLLFNPNNIRRIYTEQIASLSHLLNDCTETLLKKQKSLFSVTTLTVAFLNRNGSSRSYFFDTLIWAHLQYMEELNSRTLRDISMIFHRTNYRCSEMLESMAEYIINNQEYILADTLERFLRCIFIVGYHPQNSGSFFKACLNIIEQDKSQLLGLSYLEMSLALCFYGYITPELIQNVFSIKFLDKLDEEITSCYAKGTYPPRVRHTLMELNRAVCIDHPEEKIPWFHEKYCEDLLQTVAVPNRAFHLEVHQALAQIVGGAEVLRANVTTPYYYLLDFEFMLDSNNRPVPISEYATDSKKTANSKSIGVENNPGYKRLAVLLREEKSFCVNIRHIMGRHQLERRHLEIMGYEVLEVPHFMWYSMAHASHEDRISYLKSLIYNQ</sequence>
<evidence type="ECO:0000259" key="3">
    <source>
        <dbReference type="PROSITE" id="PS51286"/>
    </source>
</evidence>
<comment type="subcellular location">
    <subcellularLocation>
        <location evidence="1">Mitochondrion</location>
    </subcellularLocation>
</comment>
<dbReference type="Pfam" id="PF06743">
    <property type="entry name" value="FAST_1"/>
    <property type="match status" value="1"/>
</dbReference>
<accession>A0AAN8WWB5</accession>
<dbReference type="EMBL" id="JAXCGZ010017210">
    <property type="protein sequence ID" value="KAK7068534.1"/>
    <property type="molecule type" value="Genomic_DNA"/>
</dbReference>
<dbReference type="Proteomes" id="UP001381693">
    <property type="component" value="Unassembled WGS sequence"/>
</dbReference>
<dbReference type="InterPro" id="IPR013579">
    <property type="entry name" value="FAST_2"/>
</dbReference>
<organism evidence="4 5">
    <name type="scientific">Halocaridina rubra</name>
    <name type="common">Hawaiian red shrimp</name>
    <dbReference type="NCBI Taxonomy" id="373956"/>
    <lineage>
        <taxon>Eukaryota</taxon>
        <taxon>Metazoa</taxon>
        <taxon>Ecdysozoa</taxon>
        <taxon>Arthropoda</taxon>
        <taxon>Crustacea</taxon>
        <taxon>Multicrustacea</taxon>
        <taxon>Malacostraca</taxon>
        <taxon>Eumalacostraca</taxon>
        <taxon>Eucarida</taxon>
        <taxon>Decapoda</taxon>
        <taxon>Pleocyemata</taxon>
        <taxon>Caridea</taxon>
        <taxon>Atyoidea</taxon>
        <taxon>Atyidae</taxon>
        <taxon>Halocaridina</taxon>
    </lineage>
</organism>
<keyword evidence="5" id="KW-1185">Reference proteome</keyword>